<proteinExistence type="predicted"/>
<sequence length="70" mass="8062">MASASSGAVFMVSVFLLLSSSSRRNLSYLLWFWLLVRISDSRSMERVSLDDSWFCPRSQEARVFHRGAEE</sequence>
<evidence type="ECO:0000313" key="2">
    <source>
        <dbReference type="Proteomes" id="UP001396334"/>
    </source>
</evidence>
<reference evidence="1 2" key="1">
    <citation type="journal article" date="2024" name="G3 (Bethesda)">
        <title>Genome assembly of Hibiscus sabdariffa L. provides insights into metabolisms of medicinal natural products.</title>
        <authorList>
            <person name="Kim T."/>
        </authorList>
    </citation>
    <scope>NUCLEOTIDE SEQUENCE [LARGE SCALE GENOMIC DNA]</scope>
    <source>
        <strain evidence="1">TK-2024</strain>
        <tissue evidence="1">Old leaves</tissue>
    </source>
</reference>
<dbReference type="Proteomes" id="UP001396334">
    <property type="component" value="Unassembled WGS sequence"/>
</dbReference>
<name>A0ABR2P3U4_9ROSI</name>
<gene>
    <name evidence="1" type="ORF">V6N11_057880</name>
</gene>
<dbReference type="EMBL" id="JBBPBN010000082">
    <property type="protein sequence ID" value="KAK8983125.1"/>
    <property type="molecule type" value="Genomic_DNA"/>
</dbReference>
<keyword evidence="2" id="KW-1185">Reference proteome</keyword>
<evidence type="ECO:0008006" key="3">
    <source>
        <dbReference type="Google" id="ProtNLM"/>
    </source>
</evidence>
<comment type="caution">
    <text evidence="1">The sequence shown here is derived from an EMBL/GenBank/DDBJ whole genome shotgun (WGS) entry which is preliminary data.</text>
</comment>
<organism evidence="1 2">
    <name type="scientific">Hibiscus sabdariffa</name>
    <name type="common">roselle</name>
    <dbReference type="NCBI Taxonomy" id="183260"/>
    <lineage>
        <taxon>Eukaryota</taxon>
        <taxon>Viridiplantae</taxon>
        <taxon>Streptophyta</taxon>
        <taxon>Embryophyta</taxon>
        <taxon>Tracheophyta</taxon>
        <taxon>Spermatophyta</taxon>
        <taxon>Magnoliopsida</taxon>
        <taxon>eudicotyledons</taxon>
        <taxon>Gunneridae</taxon>
        <taxon>Pentapetalae</taxon>
        <taxon>rosids</taxon>
        <taxon>malvids</taxon>
        <taxon>Malvales</taxon>
        <taxon>Malvaceae</taxon>
        <taxon>Malvoideae</taxon>
        <taxon>Hibiscus</taxon>
    </lineage>
</organism>
<evidence type="ECO:0000313" key="1">
    <source>
        <dbReference type="EMBL" id="KAK8983125.1"/>
    </source>
</evidence>
<accession>A0ABR2P3U4</accession>
<protein>
    <recommendedName>
        <fullName evidence="3">Secreted protein</fullName>
    </recommendedName>
</protein>